<keyword evidence="1" id="KW-0677">Repeat</keyword>
<reference evidence="4" key="1">
    <citation type="submission" date="2025-08" db="UniProtKB">
        <authorList>
            <consortium name="RefSeq"/>
        </authorList>
    </citation>
    <scope>IDENTIFICATION</scope>
</reference>
<dbReference type="RefSeq" id="XP_014671618.1">
    <property type="nucleotide sequence ID" value="XM_014816132.1"/>
</dbReference>
<dbReference type="PANTHER" id="PTHR11977:SF123">
    <property type="entry name" value="GELSOLIN"/>
    <property type="match status" value="1"/>
</dbReference>
<accession>A0ABM1EHE7</accession>
<evidence type="ECO:0000313" key="4">
    <source>
        <dbReference type="RefSeq" id="XP_014671618.1"/>
    </source>
</evidence>
<name>A0ABM1EHE7_PRICU</name>
<dbReference type="PRINTS" id="PR00597">
    <property type="entry name" value="GELSOLIN"/>
</dbReference>
<dbReference type="CDD" id="cd11291">
    <property type="entry name" value="gelsolin_S6_like"/>
    <property type="match status" value="1"/>
</dbReference>
<organism evidence="3 4">
    <name type="scientific">Priapulus caudatus</name>
    <name type="common">Priapulid worm</name>
    <dbReference type="NCBI Taxonomy" id="37621"/>
    <lineage>
        <taxon>Eukaryota</taxon>
        <taxon>Metazoa</taxon>
        <taxon>Ecdysozoa</taxon>
        <taxon>Scalidophora</taxon>
        <taxon>Priapulida</taxon>
        <taxon>Priapulimorpha</taxon>
        <taxon>Priapulimorphida</taxon>
        <taxon>Priapulidae</taxon>
        <taxon>Priapulus</taxon>
    </lineage>
</organism>
<feature type="domain" description="Gelsolin-like" evidence="2">
    <location>
        <begin position="630"/>
        <end position="705"/>
    </location>
</feature>
<dbReference type="CDD" id="cd11293">
    <property type="entry name" value="gelsolin_S4_like"/>
    <property type="match status" value="1"/>
</dbReference>
<evidence type="ECO:0000313" key="3">
    <source>
        <dbReference type="Proteomes" id="UP000695022"/>
    </source>
</evidence>
<feature type="domain" description="Gelsolin-like" evidence="2">
    <location>
        <begin position="244"/>
        <end position="319"/>
    </location>
</feature>
<feature type="domain" description="Gelsolin-like" evidence="2">
    <location>
        <begin position="120"/>
        <end position="183"/>
    </location>
</feature>
<dbReference type="CDD" id="cd11289">
    <property type="entry name" value="gelsolin_S2_like"/>
    <property type="match status" value="1"/>
</dbReference>
<dbReference type="SUPFAM" id="SSF55753">
    <property type="entry name" value="Actin depolymerizing proteins"/>
    <property type="match status" value="6"/>
</dbReference>
<dbReference type="CDD" id="cd11290">
    <property type="entry name" value="gelsolin_S1_like"/>
    <property type="match status" value="1"/>
</dbReference>
<dbReference type="Proteomes" id="UP000695022">
    <property type="component" value="Unplaced"/>
</dbReference>
<protein>
    <submittedName>
        <fullName evidence="4">Gelsolin, cytoplasmic-like isoform X1</fullName>
    </submittedName>
</protein>
<dbReference type="SMART" id="SM00262">
    <property type="entry name" value="GEL"/>
    <property type="match status" value="6"/>
</dbReference>
<feature type="domain" description="Gelsolin-like" evidence="2">
    <location>
        <begin position="525"/>
        <end position="592"/>
    </location>
</feature>
<proteinExistence type="predicted"/>
<feature type="domain" description="Gelsolin-like" evidence="2">
    <location>
        <begin position="398"/>
        <end position="479"/>
    </location>
</feature>
<dbReference type="PANTHER" id="PTHR11977">
    <property type="entry name" value="VILLIN"/>
    <property type="match status" value="1"/>
</dbReference>
<evidence type="ECO:0000259" key="2">
    <source>
        <dbReference type="Pfam" id="PF00626"/>
    </source>
</evidence>
<feature type="domain" description="Gelsolin-like" evidence="2">
    <location>
        <begin position="3"/>
        <end position="82"/>
    </location>
</feature>
<dbReference type="CDD" id="cd11292">
    <property type="entry name" value="gelsolin_S3_like"/>
    <property type="match status" value="1"/>
</dbReference>
<dbReference type="InterPro" id="IPR007123">
    <property type="entry name" value="Gelsolin-like_dom"/>
</dbReference>
<dbReference type="Pfam" id="PF00626">
    <property type="entry name" value="Gelsolin"/>
    <property type="match status" value="6"/>
</dbReference>
<sequence length="720" mass="80686">MQVVPVPTEFTGQFYQGDSYIILKTRLVETHLEWDIHFWLGSETSQDEQGVAAYKTVELDDSLGGAPVQYREVQFHESKRFMSYFKKGVKYLKGGVASGFKHVTPEVYEPRLMQCKGKRNIRVQQVDLGCASLNHGDVFILDMGETIYIWYGEQCGRMEKIKAIQVANGIRDDERAGRADVVLLDGQTNDEPFFEALGGRDDIQSADEGGADDENIKDTKGQTALYRLPLDAEGVSDASGQLKAVKVSEGPLSQDMLDSQDCFIIDGGKSGIFVWIGKQSTKDERLGAMNNAMKYLKGRGYPNWTPITRCIDGGEPALFKVHFADWAEEEGQVGLGNVHVRGSIAPPEEYEGKELQTIHSRRKRIFNWGPLAKHGGRACGFMPDDGSGSLEVWRIEQFEMVPVDPSIHGWFFGGDSYILKYSYMKDNRDFYIVYFWQGLKSSQDEKAASAILAVKLDDEVGGKAVQVRVVQGEEPDHFLTVFKGKMVVFMGGRASGFRNVHDHDTYDVDGTRLFHIRGTSDVNTRAVQVPELASSLNSEDVFVLETPNATYIWRGKGADDVELDMATDLIPMISPDREPQVVDEGLEPDEFWDALGGPGEYPTQHVWAHPPALPPRLFQCTLVRNRLRVEEIVDFVQEDLDGDDVMILDSGSDEIYIWVGKGSLDEEKKAAYDLGMAYLKSEPSPRKADTCVFFEIKQGSEPETFTGYFENWDASMWGED</sequence>
<dbReference type="CDD" id="cd11288">
    <property type="entry name" value="gelsolin_S5_like"/>
    <property type="match status" value="1"/>
</dbReference>
<evidence type="ECO:0000256" key="1">
    <source>
        <dbReference type="ARBA" id="ARBA00022737"/>
    </source>
</evidence>
<dbReference type="InterPro" id="IPR007122">
    <property type="entry name" value="Villin/Gelsolin"/>
</dbReference>
<dbReference type="Gene3D" id="3.40.20.10">
    <property type="entry name" value="Severin"/>
    <property type="match status" value="6"/>
</dbReference>
<dbReference type="InterPro" id="IPR029006">
    <property type="entry name" value="ADF-H/Gelsolin-like_dom_sf"/>
</dbReference>
<dbReference type="GeneID" id="106812295"/>
<keyword evidence="3" id="KW-1185">Reference proteome</keyword>
<gene>
    <name evidence="4" type="primary">LOC106812295</name>
</gene>